<protein>
    <submittedName>
        <fullName evidence="2">Uncharacterized protein</fullName>
    </submittedName>
</protein>
<reference evidence="2 3" key="1">
    <citation type="submission" date="2023-09" db="EMBL/GenBank/DDBJ databases">
        <authorList>
            <person name="Wang M."/>
        </authorList>
    </citation>
    <scope>NUCLEOTIDE SEQUENCE [LARGE SCALE GENOMIC DNA]</scope>
    <source>
        <strain evidence="2">GT-2023</strain>
        <tissue evidence="2">Liver</tissue>
    </source>
</reference>
<organism evidence="2 3">
    <name type="scientific">Cirrhinus molitorella</name>
    <name type="common">mud carp</name>
    <dbReference type="NCBI Taxonomy" id="172907"/>
    <lineage>
        <taxon>Eukaryota</taxon>
        <taxon>Metazoa</taxon>
        <taxon>Chordata</taxon>
        <taxon>Craniata</taxon>
        <taxon>Vertebrata</taxon>
        <taxon>Euteleostomi</taxon>
        <taxon>Actinopterygii</taxon>
        <taxon>Neopterygii</taxon>
        <taxon>Teleostei</taxon>
        <taxon>Ostariophysi</taxon>
        <taxon>Cypriniformes</taxon>
        <taxon>Cyprinidae</taxon>
        <taxon>Labeoninae</taxon>
        <taxon>Labeonini</taxon>
        <taxon>Cirrhinus</taxon>
    </lineage>
</organism>
<keyword evidence="3" id="KW-1185">Reference proteome</keyword>
<evidence type="ECO:0000313" key="2">
    <source>
        <dbReference type="EMBL" id="KAL1274764.1"/>
    </source>
</evidence>
<gene>
    <name evidence="2" type="ORF">QQF64_027578</name>
</gene>
<comment type="caution">
    <text evidence="2">The sequence shown here is derived from an EMBL/GenBank/DDBJ whole genome shotgun (WGS) entry which is preliminary data.</text>
</comment>
<proteinExistence type="predicted"/>
<dbReference type="EMBL" id="JAYMGO010000005">
    <property type="protein sequence ID" value="KAL1274764.1"/>
    <property type="molecule type" value="Genomic_DNA"/>
</dbReference>
<evidence type="ECO:0000256" key="1">
    <source>
        <dbReference type="SAM" id="MobiDB-lite"/>
    </source>
</evidence>
<accession>A0ABR3ND29</accession>
<name>A0ABR3ND29_9TELE</name>
<feature type="compositionally biased region" description="Polar residues" evidence="1">
    <location>
        <begin position="55"/>
        <end position="66"/>
    </location>
</feature>
<evidence type="ECO:0000313" key="3">
    <source>
        <dbReference type="Proteomes" id="UP001558613"/>
    </source>
</evidence>
<dbReference type="Proteomes" id="UP001558613">
    <property type="component" value="Unassembled WGS sequence"/>
</dbReference>
<feature type="region of interest" description="Disordered" evidence="1">
    <location>
        <begin position="55"/>
        <end position="82"/>
    </location>
</feature>
<sequence>MSLSLPVSQRTVRALNAGHKLRVPAAATAAAAAASRSLAVCAALEERGPVWQCTAAETPQPSTTGASPAPPMRHADWTQVCV</sequence>